<dbReference type="AlphaFoldDB" id="A0A7R8HCS3"/>
<evidence type="ECO:0000256" key="1">
    <source>
        <dbReference type="ARBA" id="ARBA00004162"/>
    </source>
</evidence>
<evidence type="ECO:0000256" key="2">
    <source>
        <dbReference type="ARBA" id="ARBA00022448"/>
    </source>
</evidence>
<keyword evidence="11" id="KW-1015">Disulfide bond</keyword>
<evidence type="ECO:0000256" key="12">
    <source>
        <dbReference type="ARBA" id="ARBA00023303"/>
    </source>
</evidence>
<keyword evidence="6" id="KW-0732">Signal</keyword>
<dbReference type="PROSITE" id="PS51450">
    <property type="entry name" value="LRR"/>
    <property type="match status" value="1"/>
</dbReference>
<reference evidence="13" key="1">
    <citation type="submission" date="2021-02" db="EMBL/GenBank/DDBJ databases">
        <authorList>
            <person name="Bekaert M."/>
        </authorList>
    </citation>
    <scope>NUCLEOTIDE SEQUENCE</scope>
    <source>
        <strain evidence="13">IoA-00</strain>
    </source>
</reference>
<dbReference type="InterPro" id="IPR003591">
    <property type="entry name" value="Leu-rich_rpt_typical-subtyp"/>
</dbReference>
<dbReference type="SMART" id="SM00369">
    <property type="entry name" value="LRR_TYP"/>
    <property type="match status" value="2"/>
</dbReference>
<comment type="subcellular location">
    <subcellularLocation>
        <location evidence="1">Cell membrane</location>
        <topology evidence="1">Single-pass membrane protein</topology>
    </subcellularLocation>
</comment>
<dbReference type="InterPro" id="IPR032675">
    <property type="entry name" value="LRR_dom_sf"/>
</dbReference>
<organism evidence="13 14">
    <name type="scientific">Lepeophtheirus salmonis</name>
    <name type="common">Salmon louse</name>
    <name type="synonym">Caligus salmonis</name>
    <dbReference type="NCBI Taxonomy" id="72036"/>
    <lineage>
        <taxon>Eukaryota</taxon>
        <taxon>Metazoa</taxon>
        <taxon>Ecdysozoa</taxon>
        <taxon>Arthropoda</taxon>
        <taxon>Crustacea</taxon>
        <taxon>Multicrustacea</taxon>
        <taxon>Hexanauplia</taxon>
        <taxon>Copepoda</taxon>
        <taxon>Siphonostomatoida</taxon>
        <taxon>Caligidae</taxon>
        <taxon>Lepeophtheirus</taxon>
    </lineage>
</organism>
<dbReference type="Pfam" id="PF13855">
    <property type="entry name" value="LRR_8"/>
    <property type="match status" value="1"/>
</dbReference>
<sequence>MILLYCLLLTLWSPTRGSEECPAGCYCHPLKNVPVPDAMLPFGHTIALKVNCHALADPEALDFSNLPENTIHLDLAKYGLKAIDKNDFVAVPWLEKLDLQGNQISSIQEGSFIRLKYLEILDLSRNNLRVISPDMFDGKSLY</sequence>
<keyword evidence="3" id="KW-1003">Cell membrane</keyword>
<dbReference type="SUPFAM" id="SSF52058">
    <property type="entry name" value="L domain-like"/>
    <property type="match status" value="1"/>
</dbReference>
<keyword evidence="14" id="KW-1185">Reference proteome</keyword>
<dbReference type="PANTHER" id="PTHR46473">
    <property type="entry name" value="GH08155P"/>
    <property type="match status" value="1"/>
</dbReference>
<dbReference type="Gene3D" id="3.80.10.10">
    <property type="entry name" value="Ribonuclease Inhibitor"/>
    <property type="match status" value="1"/>
</dbReference>
<keyword evidence="4" id="KW-0433">Leucine-rich repeat</keyword>
<evidence type="ECO:0000256" key="9">
    <source>
        <dbReference type="ARBA" id="ARBA00023065"/>
    </source>
</evidence>
<accession>A0A7R8HCS3</accession>
<keyword evidence="2" id="KW-0813">Transport</keyword>
<keyword evidence="7" id="KW-0677">Repeat</keyword>
<dbReference type="Proteomes" id="UP000675881">
    <property type="component" value="Chromosome 7"/>
</dbReference>
<evidence type="ECO:0000256" key="5">
    <source>
        <dbReference type="ARBA" id="ARBA00022692"/>
    </source>
</evidence>
<evidence type="ECO:0000256" key="3">
    <source>
        <dbReference type="ARBA" id="ARBA00022475"/>
    </source>
</evidence>
<dbReference type="EMBL" id="HG994586">
    <property type="protein sequence ID" value="CAF3007526.1"/>
    <property type="molecule type" value="Genomic_DNA"/>
</dbReference>
<keyword evidence="8" id="KW-1133">Transmembrane helix</keyword>
<name>A0A7R8HCS3_LEPSM</name>
<keyword evidence="10" id="KW-0472">Membrane</keyword>
<dbReference type="OrthoDB" id="6382960at2759"/>
<dbReference type="GO" id="GO:0005886">
    <property type="term" value="C:plasma membrane"/>
    <property type="evidence" value="ECO:0007669"/>
    <property type="project" value="UniProtKB-SubCell"/>
</dbReference>
<dbReference type="PANTHER" id="PTHR46473:SF10">
    <property type="entry name" value="LD45603P-RELATED"/>
    <property type="match status" value="1"/>
</dbReference>
<keyword evidence="12" id="KW-0407">Ion channel</keyword>
<keyword evidence="5" id="KW-0812">Transmembrane</keyword>
<proteinExistence type="predicted"/>
<dbReference type="GO" id="GO:0034220">
    <property type="term" value="P:monoatomic ion transmembrane transport"/>
    <property type="evidence" value="ECO:0007669"/>
    <property type="project" value="UniProtKB-KW"/>
</dbReference>
<evidence type="ECO:0000256" key="4">
    <source>
        <dbReference type="ARBA" id="ARBA00022614"/>
    </source>
</evidence>
<dbReference type="InterPro" id="IPR051432">
    <property type="entry name" value="KCNMA1_auxiliary"/>
</dbReference>
<evidence type="ECO:0000256" key="7">
    <source>
        <dbReference type="ARBA" id="ARBA00022737"/>
    </source>
</evidence>
<evidence type="ECO:0000313" key="14">
    <source>
        <dbReference type="Proteomes" id="UP000675881"/>
    </source>
</evidence>
<evidence type="ECO:0000256" key="10">
    <source>
        <dbReference type="ARBA" id="ARBA00023136"/>
    </source>
</evidence>
<evidence type="ECO:0000256" key="8">
    <source>
        <dbReference type="ARBA" id="ARBA00022989"/>
    </source>
</evidence>
<dbReference type="PRINTS" id="PR00019">
    <property type="entry name" value="LEURICHRPT"/>
</dbReference>
<protein>
    <submittedName>
        <fullName evidence="13">(salmon louse) hypothetical protein</fullName>
    </submittedName>
</protein>
<keyword evidence="9" id="KW-0406">Ion transport</keyword>
<dbReference type="InterPro" id="IPR001611">
    <property type="entry name" value="Leu-rich_rpt"/>
</dbReference>
<evidence type="ECO:0000256" key="6">
    <source>
        <dbReference type="ARBA" id="ARBA00022729"/>
    </source>
</evidence>
<evidence type="ECO:0000313" key="13">
    <source>
        <dbReference type="EMBL" id="CAF3007526.1"/>
    </source>
</evidence>
<evidence type="ECO:0000256" key="11">
    <source>
        <dbReference type="ARBA" id="ARBA00023157"/>
    </source>
</evidence>
<gene>
    <name evidence="13" type="ORF">LSAA_13104</name>
</gene>